<gene>
    <name evidence="1" type="ORF">TorRG33x02_108120</name>
</gene>
<dbReference type="AlphaFoldDB" id="A0A2P5F6W1"/>
<dbReference type="OrthoDB" id="1063785at2759"/>
<name>A0A2P5F6W1_TREOI</name>
<proteinExistence type="predicted"/>
<dbReference type="Proteomes" id="UP000237000">
    <property type="component" value="Unassembled WGS sequence"/>
</dbReference>
<dbReference type="EMBL" id="JXTC01000058">
    <property type="protein sequence ID" value="PON93534.1"/>
    <property type="molecule type" value="Genomic_DNA"/>
</dbReference>
<dbReference type="InParanoid" id="A0A2P5F6W1"/>
<protein>
    <submittedName>
        <fullName evidence="1">Uncharacterized protein</fullName>
    </submittedName>
</protein>
<dbReference type="InterPro" id="IPR042178">
    <property type="entry name" value="Serpin_sf_1"/>
</dbReference>
<dbReference type="Gene3D" id="3.30.497.10">
    <property type="entry name" value="Antithrombin, subunit I, domain 2"/>
    <property type="match status" value="1"/>
</dbReference>
<organism evidence="1 2">
    <name type="scientific">Trema orientale</name>
    <name type="common">Charcoal tree</name>
    <name type="synonym">Celtis orientalis</name>
    <dbReference type="NCBI Taxonomy" id="63057"/>
    <lineage>
        <taxon>Eukaryota</taxon>
        <taxon>Viridiplantae</taxon>
        <taxon>Streptophyta</taxon>
        <taxon>Embryophyta</taxon>
        <taxon>Tracheophyta</taxon>
        <taxon>Spermatophyta</taxon>
        <taxon>Magnoliopsida</taxon>
        <taxon>eudicotyledons</taxon>
        <taxon>Gunneridae</taxon>
        <taxon>Pentapetalae</taxon>
        <taxon>rosids</taxon>
        <taxon>fabids</taxon>
        <taxon>Rosales</taxon>
        <taxon>Cannabaceae</taxon>
        <taxon>Trema</taxon>
    </lineage>
</organism>
<evidence type="ECO:0000313" key="1">
    <source>
        <dbReference type="EMBL" id="PON93534.1"/>
    </source>
</evidence>
<evidence type="ECO:0000313" key="2">
    <source>
        <dbReference type="Proteomes" id="UP000237000"/>
    </source>
</evidence>
<sequence>MEVKSKRCPLLSFVYGVWLDCRFNLRPSYEAIVKGYYKAEIRNTKIFFFFFLYCP</sequence>
<reference evidence="2" key="1">
    <citation type="submission" date="2016-06" db="EMBL/GenBank/DDBJ databases">
        <title>Parallel loss of symbiosis genes in relatives of nitrogen-fixing non-legume Parasponia.</title>
        <authorList>
            <person name="Van Velzen R."/>
            <person name="Holmer R."/>
            <person name="Bu F."/>
            <person name="Rutten L."/>
            <person name="Van Zeijl A."/>
            <person name="Liu W."/>
            <person name="Santuari L."/>
            <person name="Cao Q."/>
            <person name="Sharma T."/>
            <person name="Shen D."/>
            <person name="Roswanjaya Y."/>
            <person name="Wardhani T."/>
            <person name="Kalhor M.S."/>
            <person name="Jansen J."/>
            <person name="Van den Hoogen J."/>
            <person name="Gungor B."/>
            <person name="Hartog M."/>
            <person name="Hontelez J."/>
            <person name="Verver J."/>
            <person name="Yang W.-C."/>
            <person name="Schijlen E."/>
            <person name="Repin R."/>
            <person name="Schilthuizen M."/>
            <person name="Schranz E."/>
            <person name="Heidstra R."/>
            <person name="Miyata K."/>
            <person name="Fedorova E."/>
            <person name="Kohlen W."/>
            <person name="Bisseling T."/>
            <person name="Smit S."/>
            <person name="Geurts R."/>
        </authorList>
    </citation>
    <scope>NUCLEOTIDE SEQUENCE [LARGE SCALE GENOMIC DNA]</scope>
    <source>
        <strain evidence="2">cv. RG33-2</strain>
    </source>
</reference>
<accession>A0A2P5F6W1</accession>
<keyword evidence="2" id="KW-1185">Reference proteome</keyword>
<comment type="caution">
    <text evidence="1">The sequence shown here is derived from an EMBL/GenBank/DDBJ whole genome shotgun (WGS) entry which is preliminary data.</text>
</comment>